<evidence type="ECO:0000256" key="4">
    <source>
        <dbReference type="ARBA" id="ARBA00023136"/>
    </source>
</evidence>
<keyword evidence="2 6" id="KW-0812">Transmembrane</keyword>
<feature type="region of interest" description="Disordered" evidence="5">
    <location>
        <begin position="384"/>
        <end position="405"/>
    </location>
</feature>
<dbReference type="HOGENOM" id="CLU_339892_0_0_1"/>
<accession>E0VHY1</accession>
<gene>
    <name evidence="8" type="primary">8237608</name>
    <name evidence="7" type="ORF">Phum_PHUM217040</name>
</gene>
<feature type="compositionally biased region" description="Low complexity" evidence="5">
    <location>
        <begin position="385"/>
        <end position="394"/>
    </location>
</feature>
<feature type="transmembrane region" description="Helical" evidence="6">
    <location>
        <begin position="57"/>
        <end position="82"/>
    </location>
</feature>
<evidence type="ECO:0000256" key="3">
    <source>
        <dbReference type="ARBA" id="ARBA00022989"/>
    </source>
</evidence>
<dbReference type="VEuPathDB" id="VectorBase:PHUM217040"/>
<dbReference type="KEGG" id="phu:Phum_PHUM217040"/>
<dbReference type="PRINTS" id="PR00259">
    <property type="entry name" value="TMFOUR"/>
</dbReference>
<dbReference type="STRING" id="121224.E0VHY1"/>
<feature type="transmembrane region" description="Helical" evidence="6">
    <location>
        <begin position="244"/>
        <end position="268"/>
    </location>
</feature>
<evidence type="ECO:0000256" key="6">
    <source>
        <dbReference type="SAM" id="Phobius"/>
    </source>
</evidence>
<dbReference type="eggNOG" id="KOG3882">
    <property type="taxonomic scope" value="Eukaryota"/>
</dbReference>
<dbReference type="Pfam" id="PF00335">
    <property type="entry name" value="Tetraspanin"/>
    <property type="match status" value="1"/>
</dbReference>
<dbReference type="OMA" id="HYNERDY"/>
<name>E0VHY1_PEDHC</name>
<feature type="compositionally biased region" description="Polar residues" evidence="5">
    <location>
        <begin position="279"/>
        <end position="288"/>
    </location>
</feature>
<dbReference type="AlphaFoldDB" id="E0VHY1"/>
<evidence type="ECO:0000313" key="9">
    <source>
        <dbReference type="Proteomes" id="UP000009046"/>
    </source>
</evidence>
<feature type="transmembrane region" description="Helical" evidence="6">
    <location>
        <begin position="94"/>
        <end position="120"/>
    </location>
</feature>
<reference evidence="7" key="1">
    <citation type="submission" date="2007-04" db="EMBL/GenBank/DDBJ databases">
        <title>Annotation of Pediculus humanus corporis strain USDA.</title>
        <authorList>
            <person name="Kirkness E."/>
            <person name="Hannick L."/>
            <person name="Hass B."/>
            <person name="Bruggner R."/>
            <person name="Lawson D."/>
            <person name="Bidwell S."/>
            <person name="Joardar V."/>
            <person name="Caler E."/>
            <person name="Walenz B."/>
            <person name="Inman J."/>
            <person name="Schobel S."/>
            <person name="Galinsky K."/>
            <person name="Amedeo P."/>
            <person name="Strausberg R."/>
        </authorList>
    </citation>
    <scope>NUCLEOTIDE SEQUENCE</scope>
    <source>
        <strain evidence="7">USDA</strain>
    </source>
</reference>
<dbReference type="Gene3D" id="1.10.1450.10">
    <property type="entry name" value="Tetraspanin"/>
    <property type="match status" value="1"/>
</dbReference>
<dbReference type="Proteomes" id="UP000009046">
    <property type="component" value="Unassembled WGS sequence"/>
</dbReference>
<dbReference type="InParanoid" id="E0VHY1"/>
<dbReference type="EMBL" id="AAZO01002497">
    <property type="status" value="NOT_ANNOTATED_CDS"/>
    <property type="molecule type" value="Genomic_DNA"/>
</dbReference>
<protein>
    <submittedName>
        <fullName evidence="8">Tetraspanin</fullName>
    </submittedName>
</protein>
<proteinExistence type="predicted"/>
<evidence type="ECO:0000256" key="5">
    <source>
        <dbReference type="SAM" id="MobiDB-lite"/>
    </source>
</evidence>
<comment type="subcellular location">
    <subcellularLocation>
        <location evidence="1">Membrane</location>
        <topology evidence="1">Multi-pass membrane protein</topology>
    </subcellularLocation>
</comment>
<feature type="compositionally biased region" description="Polar residues" evidence="5">
    <location>
        <begin position="484"/>
        <end position="495"/>
    </location>
</feature>
<keyword evidence="3 6" id="KW-1133">Transmembrane helix</keyword>
<evidence type="ECO:0000313" key="7">
    <source>
        <dbReference type="EMBL" id="EEB12987.1"/>
    </source>
</evidence>
<dbReference type="PROSITE" id="PS51257">
    <property type="entry name" value="PROKAR_LIPOPROTEIN"/>
    <property type="match status" value="1"/>
</dbReference>
<sequence length="836" mass="95346">MNEMKINIRKIAFLLCNFLFLVSGVGLVLLGCVLLNDYPRILLSRLFIEPEIISQPLLYYVALAFISAGLVVCAVAMLGCWASCYSDSNCLMGLYMMLLIVLLLAETSFVVVVAVCPQVIGVAADRDQMVEGLMNNYGIPGRSQYTAAVDLAQTLLECCGMQSGSDYDGSKWWKREQETKHDLRVPHSCCFLMNSKYDASVFLDPKPINSSLCQAKTNSRYQYGRHVKGCVDKLNSWFKDHVNIFLTIGLALIAVQLLVFLCALLVCLRNRIPTSLNSSETNLNVSKKSQNRGKSEGKKNQGPISSSETKTNAVQIQKVDDNCFSKNHSTLFDVEKNFTNPDNYFLNKLNVNDELLEGLPNRDSPTCLPLVLRNDHFQRFDEVKSTSNTNSMKKNSMRGKKVYRSQRNKEPNVYFTPRYDETNGTDGFHNNFDVYKINGESKSYFYPEENYGIETGTYESGTVQHNDTNESTDDCFGTERVPSHQKSTVNNENNACSSTLDPWNTIGIPHAEENDEGIKSSQIVRKAVRDIESGLYTNNCQNVEDDRKKESVKDKIDISKMKLYWQEREKKCESETFKVPMSAVDYRTDYSGEKDENVIFVKINESEGLLLKANETLKSFVKKSEVEKNSEDGHVEDSFKSKDKEKRLKDLRRIYEKNWTGKGGKDLVDFRDLNFSGRRKTKSRENNNNKRLKMYSSSDIFEFNTQIPRSLENLKKGNGRDLNAWMKKGGEGGGGVAREDPHNFPPDYFHEENLEKSTGNFFKNSAFYALRCDVNPISGTRKKRFYLTPEVSTPEVENGKDSKKIQYDNFTAKKREFVKQKVNYFEVFKNLDDCLW</sequence>
<dbReference type="EMBL" id="DS235172">
    <property type="protein sequence ID" value="EEB12987.1"/>
    <property type="molecule type" value="Genomic_DNA"/>
</dbReference>
<evidence type="ECO:0000256" key="2">
    <source>
        <dbReference type="ARBA" id="ARBA00022692"/>
    </source>
</evidence>
<reference evidence="7" key="2">
    <citation type="submission" date="2007-04" db="EMBL/GenBank/DDBJ databases">
        <title>The genome of the human body louse.</title>
        <authorList>
            <consortium name="The Human Body Louse Genome Consortium"/>
            <person name="Kirkness E."/>
            <person name="Walenz B."/>
            <person name="Hass B."/>
            <person name="Bruggner R."/>
            <person name="Strausberg R."/>
        </authorList>
    </citation>
    <scope>NUCLEOTIDE SEQUENCE</scope>
    <source>
        <strain evidence="7">USDA</strain>
    </source>
</reference>
<feature type="region of interest" description="Disordered" evidence="5">
    <location>
        <begin position="471"/>
        <end position="495"/>
    </location>
</feature>
<dbReference type="RefSeq" id="XP_002425725.1">
    <property type="nucleotide sequence ID" value="XM_002425680.1"/>
</dbReference>
<dbReference type="GO" id="GO:0005886">
    <property type="term" value="C:plasma membrane"/>
    <property type="evidence" value="ECO:0007669"/>
    <property type="project" value="TreeGrafter"/>
</dbReference>
<feature type="transmembrane region" description="Helical" evidence="6">
    <location>
        <begin position="12"/>
        <end position="37"/>
    </location>
</feature>
<feature type="compositionally biased region" description="Polar residues" evidence="5">
    <location>
        <begin position="302"/>
        <end position="312"/>
    </location>
</feature>
<keyword evidence="4 6" id="KW-0472">Membrane</keyword>
<dbReference type="InterPro" id="IPR018499">
    <property type="entry name" value="Tetraspanin/Peripherin"/>
</dbReference>
<dbReference type="OrthoDB" id="5870230at2759"/>
<dbReference type="SUPFAM" id="SSF48652">
    <property type="entry name" value="Tetraspanin"/>
    <property type="match status" value="1"/>
</dbReference>
<evidence type="ECO:0000256" key="1">
    <source>
        <dbReference type="ARBA" id="ARBA00004141"/>
    </source>
</evidence>
<dbReference type="GeneID" id="8237608"/>
<evidence type="ECO:0000313" key="8">
    <source>
        <dbReference type="EnsemblMetazoa" id="PHUM217040-PA"/>
    </source>
</evidence>
<dbReference type="CTD" id="8237608"/>
<dbReference type="PANTHER" id="PTHR19282">
    <property type="entry name" value="TETRASPANIN"/>
    <property type="match status" value="1"/>
</dbReference>
<feature type="region of interest" description="Disordered" evidence="5">
    <location>
        <begin position="279"/>
        <end position="312"/>
    </location>
</feature>
<keyword evidence="9" id="KW-1185">Reference proteome</keyword>
<reference evidence="8" key="3">
    <citation type="submission" date="2020-05" db="UniProtKB">
        <authorList>
            <consortium name="EnsemblMetazoa"/>
        </authorList>
    </citation>
    <scope>IDENTIFICATION</scope>
    <source>
        <strain evidence="8">USDA</strain>
    </source>
</reference>
<dbReference type="EnsemblMetazoa" id="PHUM217040-RA">
    <property type="protein sequence ID" value="PHUM217040-PA"/>
    <property type="gene ID" value="PHUM217040"/>
</dbReference>
<feature type="compositionally biased region" description="Basic residues" evidence="5">
    <location>
        <begin position="395"/>
        <end position="405"/>
    </location>
</feature>
<dbReference type="PANTHER" id="PTHR19282:SF428">
    <property type="entry name" value="TETRASPANIN 68C, ISOFORM A"/>
    <property type="match status" value="1"/>
</dbReference>
<organism>
    <name type="scientific">Pediculus humanus subsp. corporis</name>
    <name type="common">Body louse</name>
    <dbReference type="NCBI Taxonomy" id="121224"/>
    <lineage>
        <taxon>Eukaryota</taxon>
        <taxon>Metazoa</taxon>
        <taxon>Ecdysozoa</taxon>
        <taxon>Arthropoda</taxon>
        <taxon>Hexapoda</taxon>
        <taxon>Insecta</taxon>
        <taxon>Pterygota</taxon>
        <taxon>Neoptera</taxon>
        <taxon>Paraneoptera</taxon>
        <taxon>Psocodea</taxon>
        <taxon>Troctomorpha</taxon>
        <taxon>Phthiraptera</taxon>
        <taxon>Anoplura</taxon>
        <taxon>Pediculidae</taxon>
        <taxon>Pediculus</taxon>
    </lineage>
</organism>
<dbReference type="InterPro" id="IPR008952">
    <property type="entry name" value="Tetraspanin_EC2_sf"/>
</dbReference>